<evidence type="ECO:0000313" key="2">
    <source>
        <dbReference type="EMBL" id="BAK53050.1"/>
    </source>
</evidence>
<accession>F8WK71</accession>
<reference evidence="2" key="1">
    <citation type="journal article" date="2011" name="Antimicrob. Agents Chemother.">
        <title>Novel types of staphylococcal cassette chromosome mec elements identified in clonal complex 398 methicillin-resistant Staphylococcus aureus strains.</title>
        <authorList>
            <person name="Li S."/>
            <person name="Skov R.L."/>
            <person name="Han X."/>
            <person name="Larsen A.R."/>
            <person name="Larsen J."/>
            <person name="Sorum M."/>
            <person name="Wulf M."/>
            <person name="Voss A."/>
            <person name="Hiramatsu K."/>
            <person name="Ito T."/>
        </authorList>
    </citation>
    <scope>NUCLEOTIDE SEQUENCE</scope>
    <source>
        <strain evidence="2">JCSC6943</strain>
    </source>
</reference>
<evidence type="ECO:0000259" key="1">
    <source>
        <dbReference type="Pfam" id="PF14355"/>
    </source>
</evidence>
<dbReference type="EMBL" id="AB505628">
    <property type="protein sequence ID" value="BAK53050.1"/>
    <property type="molecule type" value="Genomic_DNA"/>
</dbReference>
<dbReference type="Pfam" id="PF14355">
    <property type="entry name" value="Abi_C"/>
    <property type="match status" value="1"/>
</dbReference>
<proteinExistence type="predicted"/>
<feature type="domain" description="Abortive infection protein-like C-terminal" evidence="1">
    <location>
        <begin position="216"/>
        <end position="292"/>
    </location>
</feature>
<protein>
    <recommendedName>
        <fullName evidence="1">Abortive infection protein-like C-terminal domain-containing protein</fullName>
    </recommendedName>
</protein>
<name>F8WK71_STAAU</name>
<dbReference type="InterPro" id="IPR026001">
    <property type="entry name" value="Abi-like_C"/>
</dbReference>
<organism evidence="2">
    <name type="scientific">Staphylococcus aureus</name>
    <dbReference type="NCBI Taxonomy" id="1280"/>
    <lineage>
        <taxon>Bacteria</taxon>
        <taxon>Bacillati</taxon>
        <taxon>Bacillota</taxon>
        <taxon>Bacilli</taxon>
        <taxon>Bacillales</taxon>
        <taxon>Staphylococcaceae</taxon>
        <taxon>Staphylococcus</taxon>
    </lineage>
</organism>
<sequence length="303" mass="35781">MYELASKEIVDLFLGDKRVNSESDDKFESNGYTMPYMTHSDINALAPIFGITNIENVSDYNRLNKMAWLIEQCYKLNKENKLLKYFLDVTRYIPNKREETSIYTNEELKKETLKEVEAYFNHINNILNFSDKKLIYLNKKYKIIDLIEDSQVTHDIDKHINFDYVRNFPFRLKDNLEDENYDTVITQSRTLLEEVYIHILEYSNKDYSSAKGNLQKLNSMVKTELKMKNNRDYDKRINELLSGLNKINDAIGKMRNENSDSHGVGSKRININRREAKLVMNSAIIICDYILEIFEDNKNNNKI</sequence>
<dbReference type="AlphaFoldDB" id="F8WK71"/>